<organism evidence="2 3">
    <name type="scientific">Fusarium longipes</name>
    <dbReference type="NCBI Taxonomy" id="694270"/>
    <lineage>
        <taxon>Eukaryota</taxon>
        <taxon>Fungi</taxon>
        <taxon>Dikarya</taxon>
        <taxon>Ascomycota</taxon>
        <taxon>Pezizomycotina</taxon>
        <taxon>Sordariomycetes</taxon>
        <taxon>Hypocreomycetidae</taxon>
        <taxon>Hypocreales</taxon>
        <taxon>Nectriaceae</taxon>
        <taxon>Fusarium</taxon>
    </lineage>
</organism>
<evidence type="ECO:0000313" key="2">
    <source>
        <dbReference type="EMBL" id="RGP78353.1"/>
    </source>
</evidence>
<sequence>MKFTLTQAILAISTITGVIASPTPNDVAVTDSALEKRRDCSLTIKYVKVFVEDGMDRYRHWLITEPREDKHLDFWCAAVHNAQFFYNRQCYWGDDGKYYVDVSVARGPAGHDYLMSAYNGACQDYERLTECKAIKQF</sequence>
<dbReference type="EMBL" id="PXOG01000070">
    <property type="protein sequence ID" value="RGP78353.1"/>
    <property type="molecule type" value="Genomic_DNA"/>
</dbReference>
<name>A0A395T0S8_9HYPO</name>
<proteinExistence type="predicted"/>
<evidence type="ECO:0000313" key="3">
    <source>
        <dbReference type="Proteomes" id="UP000266234"/>
    </source>
</evidence>
<reference evidence="2 3" key="1">
    <citation type="journal article" date="2018" name="PLoS Pathog.">
        <title>Evolution of structural diversity of trichothecenes, a family of toxins produced by plant pathogenic and entomopathogenic fungi.</title>
        <authorList>
            <person name="Proctor R.H."/>
            <person name="McCormick S.P."/>
            <person name="Kim H.S."/>
            <person name="Cardoza R.E."/>
            <person name="Stanley A.M."/>
            <person name="Lindo L."/>
            <person name="Kelly A."/>
            <person name="Brown D.W."/>
            <person name="Lee T."/>
            <person name="Vaughan M.M."/>
            <person name="Alexander N.J."/>
            <person name="Busman M."/>
            <person name="Gutierrez S."/>
        </authorList>
    </citation>
    <scope>NUCLEOTIDE SEQUENCE [LARGE SCALE GENOMIC DNA]</scope>
    <source>
        <strain evidence="2 3">NRRL 20695</strain>
    </source>
</reference>
<protein>
    <submittedName>
        <fullName evidence="2">Uncharacterized protein</fullName>
    </submittedName>
</protein>
<evidence type="ECO:0000256" key="1">
    <source>
        <dbReference type="SAM" id="SignalP"/>
    </source>
</evidence>
<comment type="caution">
    <text evidence="2">The sequence shown here is derived from an EMBL/GenBank/DDBJ whole genome shotgun (WGS) entry which is preliminary data.</text>
</comment>
<dbReference type="Proteomes" id="UP000266234">
    <property type="component" value="Unassembled WGS sequence"/>
</dbReference>
<keyword evidence="3" id="KW-1185">Reference proteome</keyword>
<gene>
    <name evidence="2" type="ORF">FLONG3_3489</name>
</gene>
<dbReference type="OrthoDB" id="5022363at2759"/>
<keyword evidence="1" id="KW-0732">Signal</keyword>
<dbReference type="AlphaFoldDB" id="A0A395T0S8"/>
<feature type="chain" id="PRO_5017280029" evidence="1">
    <location>
        <begin position="21"/>
        <end position="137"/>
    </location>
</feature>
<accession>A0A395T0S8</accession>
<feature type="signal peptide" evidence="1">
    <location>
        <begin position="1"/>
        <end position="20"/>
    </location>
</feature>